<accession>A0A1F4Q5Z1</accession>
<gene>
    <name evidence="3" type="ORF">A2625_04420</name>
</gene>
<keyword evidence="2" id="KW-0472">Membrane</keyword>
<feature type="transmembrane region" description="Helical" evidence="2">
    <location>
        <begin position="128"/>
        <end position="153"/>
    </location>
</feature>
<reference evidence="3 4" key="1">
    <citation type="journal article" date="2016" name="Nat. Commun.">
        <title>Thousands of microbial genomes shed light on interconnected biogeochemical processes in an aquifer system.</title>
        <authorList>
            <person name="Anantharaman K."/>
            <person name="Brown C.T."/>
            <person name="Hug L.A."/>
            <person name="Sharon I."/>
            <person name="Castelle C.J."/>
            <person name="Probst A.J."/>
            <person name="Thomas B.C."/>
            <person name="Singh A."/>
            <person name="Wilkins M.J."/>
            <person name="Karaoz U."/>
            <person name="Brodie E.L."/>
            <person name="Williams K.H."/>
            <person name="Hubbard S.S."/>
            <person name="Banfield J.F."/>
        </authorList>
    </citation>
    <scope>NUCLEOTIDE SEQUENCE [LARGE SCALE GENOMIC DNA]</scope>
</reference>
<comment type="function">
    <text evidence="2">NDH-1 shuttles electrons from NADH, via FMN and iron-sulfur (Fe-S) centers, to quinones in the respiratory chain. Couples the redox reaction to proton translocation (for every two electrons transferred, four hydrogen ions are translocated across the cytoplasmic membrane), and thus conserves the redox energy in a proton gradient.</text>
</comment>
<keyword evidence="2" id="KW-0874">Quinone</keyword>
<proteinExistence type="inferred from homology"/>
<dbReference type="InterPro" id="IPR042106">
    <property type="entry name" value="Nuo/plastoQ_OxRdtase_6_NuoJ"/>
</dbReference>
<evidence type="ECO:0000256" key="2">
    <source>
        <dbReference type="RuleBase" id="RU004429"/>
    </source>
</evidence>
<dbReference type="EMBL" id="METM01000006">
    <property type="protein sequence ID" value="OGB90652.1"/>
    <property type="molecule type" value="Genomic_DNA"/>
</dbReference>
<comment type="catalytic activity">
    <reaction evidence="2">
        <text>a quinone + NADH + 5 H(+)(in) = a quinol + NAD(+) + 4 H(+)(out)</text>
        <dbReference type="Rhea" id="RHEA:57888"/>
        <dbReference type="ChEBI" id="CHEBI:15378"/>
        <dbReference type="ChEBI" id="CHEBI:24646"/>
        <dbReference type="ChEBI" id="CHEBI:57540"/>
        <dbReference type="ChEBI" id="CHEBI:57945"/>
        <dbReference type="ChEBI" id="CHEBI:132124"/>
    </reaction>
</comment>
<protein>
    <recommendedName>
        <fullName evidence="2">NADH-quinone oxidoreductase subunit J</fullName>
        <ecNumber evidence="2">7.1.1.-</ecNumber>
    </recommendedName>
</protein>
<evidence type="ECO:0000313" key="4">
    <source>
        <dbReference type="Proteomes" id="UP000178724"/>
    </source>
</evidence>
<dbReference type="EC" id="7.1.1.-" evidence="2"/>
<sequence>MIYVLAAILLISAFLTVTLKNIFHCALALAVALLTLAGFYFYLDAPFVGVMQLIIYVGAIMILIIFAIMLTTRVGDRLLSAANHQVMPSLLAVIVFVLFGIAAIRKLDLVAKAGKMSDPIAGLGRELLTTYLLPFEVISLLLLAALVGAVVIARKD</sequence>
<dbReference type="Gene3D" id="1.20.120.1200">
    <property type="entry name" value="NADH-ubiquinone/plastoquinone oxidoreductase chain 6, subunit NuoJ"/>
    <property type="match status" value="1"/>
</dbReference>
<feature type="transmembrane region" description="Helical" evidence="2">
    <location>
        <begin position="50"/>
        <end position="70"/>
    </location>
</feature>
<name>A0A1F4Q5Z1_UNCSA</name>
<dbReference type="GO" id="GO:0005886">
    <property type="term" value="C:plasma membrane"/>
    <property type="evidence" value="ECO:0007669"/>
    <property type="project" value="UniProtKB-SubCell"/>
</dbReference>
<dbReference type="PANTHER" id="PTHR33269">
    <property type="entry name" value="NADH-UBIQUINONE OXIDOREDUCTASE CHAIN 6"/>
    <property type="match status" value="1"/>
</dbReference>
<comment type="caution">
    <text evidence="2">Lacks conserved residue(s) required for the propagation of feature annotation.</text>
</comment>
<dbReference type="GO" id="GO:0048038">
    <property type="term" value="F:quinone binding"/>
    <property type="evidence" value="ECO:0007669"/>
    <property type="project" value="UniProtKB-UniRule"/>
</dbReference>
<feature type="transmembrane region" description="Helical" evidence="2">
    <location>
        <begin position="90"/>
        <end position="107"/>
    </location>
</feature>
<evidence type="ECO:0000313" key="3">
    <source>
        <dbReference type="EMBL" id="OGB90652.1"/>
    </source>
</evidence>
<comment type="caution">
    <text evidence="3">The sequence shown here is derived from an EMBL/GenBank/DDBJ whole genome shotgun (WGS) entry which is preliminary data.</text>
</comment>
<dbReference type="InterPro" id="IPR001457">
    <property type="entry name" value="NADH_UbQ/plastoQ_OxRdtase_su6"/>
</dbReference>
<dbReference type="AlphaFoldDB" id="A0A1F4Q5Z1"/>
<dbReference type="Pfam" id="PF00499">
    <property type="entry name" value="Oxidored_q3"/>
    <property type="match status" value="1"/>
</dbReference>
<dbReference type="GO" id="GO:0008137">
    <property type="term" value="F:NADH dehydrogenase (ubiquinone) activity"/>
    <property type="evidence" value="ECO:0007669"/>
    <property type="project" value="UniProtKB-UniRule"/>
</dbReference>
<evidence type="ECO:0000256" key="1">
    <source>
        <dbReference type="ARBA" id="ARBA00005698"/>
    </source>
</evidence>
<keyword evidence="2" id="KW-1003">Cell membrane</keyword>
<dbReference type="Proteomes" id="UP000178724">
    <property type="component" value="Unassembled WGS sequence"/>
</dbReference>
<keyword evidence="2" id="KW-1133">Transmembrane helix</keyword>
<organism evidence="3 4">
    <name type="scientific">candidate division WOR-1 bacterium RIFCSPHIGHO2_01_FULL_53_15</name>
    <dbReference type="NCBI Taxonomy" id="1802564"/>
    <lineage>
        <taxon>Bacteria</taxon>
        <taxon>Bacillati</taxon>
        <taxon>Saganbacteria</taxon>
    </lineage>
</organism>
<comment type="similarity">
    <text evidence="1 2">Belongs to the complex I subunit 6 family.</text>
</comment>
<dbReference type="PANTHER" id="PTHR33269:SF17">
    <property type="entry name" value="NADH-UBIQUINONE OXIDOREDUCTASE CHAIN 6"/>
    <property type="match status" value="1"/>
</dbReference>
<keyword evidence="2" id="KW-0812">Transmembrane</keyword>
<comment type="subcellular location">
    <subcellularLocation>
        <location evidence="2">Cell membrane</location>
        <topology evidence="2">Multi-pass membrane protein</topology>
    </subcellularLocation>
</comment>
<keyword evidence="2" id="KW-0520">NAD</keyword>
<feature type="transmembrane region" description="Helical" evidence="2">
    <location>
        <begin position="26"/>
        <end position="43"/>
    </location>
</feature>